<dbReference type="Proteomes" id="UP000175994">
    <property type="component" value="Unassembled WGS sequence"/>
</dbReference>
<accession>A0A9X5RPH6</accession>
<dbReference type="EMBL" id="LXLI01000052">
    <property type="protein sequence ID" value="OFC87554.1"/>
    <property type="molecule type" value="Genomic_DNA"/>
</dbReference>
<proteinExistence type="predicted"/>
<sequence length="134" mass="15738">MSLIIPHYLLVGGCSKDKVLQAHKKAKEIFNQNNEINKLISPLKSDSFFILYDGSNHRWKNGDEYMKAKTEYIQYLIESDIQFVEMATQELISCKHAKGLKKLEQHIYHVERKKRRIINQLIDWGVSRGSTLFR</sequence>
<dbReference type="AlphaFoldDB" id="A0A9X5RPH6"/>
<protein>
    <submittedName>
        <fullName evidence="1">Uncharacterized protein</fullName>
    </submittedName>
</protein>
<gene>
    <name evidence="1" type="ORF">BTGOE4_60150</name>
</gene>
<name>A0A9X5RPH6_BACTU</name>
<reference evidence="1 2" key="1">
    <citation type="submission" date="2016-04" db="EMBL/GenBank/DDBJ databases">
        <title>Bacillus thuringiensis and Bacillus weihenstephanensis as novel biocontrol agents of wilt causing Verticillium species.</title>
        <authorList>
            <person name="Hollensteiner J."/>
            <person name="Wemheuer F."/>
            <person name="Harting R."/>
            <person name="Kolarzyk A."/>
            <person name="Diaz-Valerio S."/>
            <person name="Poehlein A."/>
            <person name="Brzuszkiewicz E."/>
            <person name="Nesemann K."/>
            <person name="Braus-Stromeyer S."/>
            <person name="Braus G."/>
            <person name="Daniel R."/>
            <person name="Liesegang H."/>
        </authorList>
    </citation>
    <scope>NUCLEOTIDE SEQUENCE [LARGE SCALE GENOMIC DNA]</scope>
    <source>
        <strain evidence="1 2">GOE4</strain>
    </source>
</reference>
<organism evidence="1 2">
    <name type="scientific">Bacillus thuringiensis</name>
    <dbReference type="NCBI Taxonomy" id="1428"/>
    <lineage>
        <taxon>Bacteria</taxon>
        <taxon>Bacillati</taxon>
        <taxon>Bacillota</taxon>
        <taxon>Bacilli</taxon>
        <taxon>Bacillales</taxon>
        <taxon>Bacillaceae</taxon>
        <taxon>Bacillus</taxon>
        <taxon>Bacillus cereus group</taxon>
    </lineage>
</organism>
<evidence type="ECO:0000313" key="1">
    <source>
        <dbReference type="EMBL" id="OFC87554.1"/>
    </source>
</evidence>
<evidence type="ECO:0000313" key="2">
    <source>
        <dbReference type="Proteomes" id="UP000175994"/>
    </source>
</evidence>
<comment type="caution">
    <text evidence="1">The sequence shown here is derived from an EMBL/GenBank/DDBJ whole genome shotgun (WGS) entry which is preliminary data.</text>
</comment>